<dbReference type="RefSeq" id="WP_197659967.1">
    <property type="nucleotide sequence ID" value="NZ_JAEAGR010000002.1"/>
</dbReference>
<evidence type="ECO:0000256" key="1">
    <source>
        <dbReference type="SAM" id="MobiDB-lite"/>
    </source>
</evidence>
<comment type="caution">
    <text evidence="2">The sequence shown here is derived from an EMBL/GenBank/DDBJ whole genome shotgun (WGS) entry which is preliminary data.</text>
</comment>
<feature type="compositionally biased region" description="Basic and acidic residues" evidence="1">
    <location>
        <begin position="1"/>
        <end position="12"/>
    </location>
</feature>
<name>A0A8J7H0N1_9FIRM</name>
<organism evidence="2 3">
    <name type="scientific">Mobilitalea sibirica</name>
    <dbReference type="NCBI Taxonomy" id="1462919"/>
    <lineage>
        <taxon>Bacteria</taxon>
        <taxon>Bacillati</taxon>
        <taxon>Bacillota</taxon>
        <taxon>Clostridia</taxon>
        <taxon>Lachnospirales</taxon>
        <taxon>Lachnospiraceae</taxon>
        <taxon>Mobilitalea</taxon>
    </lineage>
</organism>
<feature type="region of interest" description="Disordered" evidence="1">
    <location>
        <begin position="1"/>
        <end position="25"/>
    </location>
</feature>
<sequence>MAHHREEVKDEYDFSDEDMMGMSNDEYSDVLEAEDIDYYNDFSDYDE</sequence>
<dbReference type="AlphaFoldDB" id="A0A8J7H0N1"/>
<dbReference type="Proteomes" id="UP000623269">
    <property type="component" value="Unassembled WGS sequence"/>
</dbReference>
<protein>
    <submittedName>
        <fullName evidence="2">Uncharacterized protein</fullName>
    </submittedName>
</protein>
<gene>
    <name evidence="2" type="ORF">I5677_02350</name>
</gene>
<reference evidence="2" key="1">
    <citation type="submission" date="2020-12" db="EMBL/GenBank/DDBJ databases">
        <title>M. sibirica DSM 26468T genome.</title>
        <authorList>
            <person name="Thieme N."/>
            <person name="Rettenmaier R."/>
            <person name="Zverlov V."/>
            <person name="Liebl W."/>
        </authorList>
    </citation>
    <scope>NUCLEOTIDE SEQUENCE</scope>
    <source>
        <strain evidence="2">DSM 26468</strain>
    </source>
</reference>
<evidence type="ECO:0000313" key="3">
    <source>
        <dbReference type="Proteomes" id="UP000623269"/>
    </source>
</evidence>
<proteinExistence type="predicted"/>
<evidence type="ECO:0000313" key="2">
    <source>
        <dbReference type="EMBL" id="MBH1939734.1"/>
    </source>
</evidence>
<dbReference type="EMBL" id="JAEAGR010000002">
    <property type="protein sequence ID" value="MBH1939734.1"/>
    <property type="molecule type" value="Genomic_DNA"/>
</dbReference>
<accession>A0A8J7H0N1</accession>
<keyword evidence="3" id="KW-1185">Reference proteome</keyword>